<comment type="caution">
    <text evidence="1">The sequence shown here is derived from an EMBL/GenBank/DDBJ whole genome shotgun (WGS) entry which is preliminary data.</text>
</comment>
<organism evidence="1 2">
    <name type="scientific">Nitrosomonas communis</name>
    <dbReference type="NCBI Taxonomy" id="44574"/>
    <lineage>
        <taxon>Bacteria</taxon>
        <taxon>Pseudomonadati</taxon>
        <taxon>Pseudomonadota</taxon>
        <taxon>Betaproteobacteria</taxon>
        <taxon>Nitrosomonadales</taxon>
        <taxon>Nitrosomonadaceae</taxon>
        <taxon>Nitrosomonas</taxon>
    </lineage>
</organism>
<reference evidence="1 2" key="1">
    <citation type="submission" date="2019-07" db="EMBL/GenBank/DDBJ databases">
        <title>Active sludge and wastewater microbial communities from Klosterneuburg, Austria.</title>
        <authorList>
            <person name="Wagner M."/>
        </authorList>
    </citation>
    <scope>NUCLEOTIDE SEQUENCE [LARGE SCALE GENOMIC DNA]</scope>
    <source>
        <strain evidence="1 2">Nm2</strain>
    </source>
</reference>
<accession>A0A5D3Y7M0</accession>
<proteinExistence type="predicted"/>
<evidence type="ECO:0000313" key="1">
    <source>
        <dbReference type="EMBL" id="TYP74447.1"/>
    </source>
</evidence>
<name>A0A5D3Y7M0_9PROT</name>
<dbReference type="Proteomes" id="UP000324176">
    <property type="component" value="Unassembled WGS sequence"/>
</dbReference>
<dbReference type="AlphaFoldDB" id="A0A5D3Y7M0"/>
<gene>
    <name evidence="1" type="ORF">BCL69_10871</name>
</gene>
<sequence>MVEYHLEDIDENSFRADFKWHAPRPLLLNAITLHATQAVIDFACYIAPEDSDPIVEGLRELQKRARLLSRLHEEFLILKLRDI</sequence>
<protein>
    <submittedName>
        <fullName evidence="1">Uncharacterized protein</fullName>
    </submittedName>
</protein>
<dbReference type="EMBL" id="VNHT01000087">
    <property type="protein sequence ID" value="TYP74447.1"/>
    <property type="molecule type" value="Genomic_DNA"/>
</dbReference>
<evidence type="ECO:0000313" key="2">
    <source>
        <dbReference type="Proteomes" id="UP000324176"/>
    </source>
</evidence>